<comment type="caution">
    <text evidence="2">The sequence shown here is derived from an EMBL/GenBank/DDBJ whole genome shotgun (WGS) entry which is preliminary data.</text>
</comment>
<gene>
    <name evidence="2" type="ORF">AK812_SmicGene875</name>
</gene>
<name>A0A1Q9F5E7_SYMMI</name>
<protein>
    <submittedName>
        <fullName evidence="2">Uncharacterized protein</fullName>
    </submittedName>
</protein>
<dbReference type="OrthoDB" id="10366320at2759"/>
<reference evidence="2 3" key="1">
    <citation type="submission" date="2016-02" db="EMBL/GenBank/DDBJ databases">
        <title>Genome analysis of coral dinoflagellate symbionts highlights evolutionary adaptations to a symbiotic lifestyle.</title>
        <authorList>
            <person name="Aranda M."/>
            <person name="Li Y."/>
            <person name="Liew Y.J."/>
            <person name="Baumgarten S."/>
            <person name="Simakov O."/>
            <person name="Wilson M."/>
            <person name="Piel J."/>
            <person name="Ashoor H."/>
            <person name="Bougouffa S."/>
            <person name="Bajic V.B."/>
            <person name="Ryu T."/>
            <person name="Ravasi T."/>
            <person name="Bayer T."/>
            <person name="Micklem G."/>
            <person name="Kim H."/>
            <person name="Bhak J."/>
            <person name="Lajeunesse T.C."/>
            <person name="Voolstra C.R."/>
        </authorList>
    </citation>
    <scope>NUCLEOTIDE SEQUENCE [LARGE SCALE GENOMIC DNA]</scope>
    <source>
        <strain evidence="2 3">CCMP2467</strain>
    </source>
</reference>
<accession>A0A1Q9F5E7</accession>
<dbReference type="EMBL" id="LSRX01000009">
    <property type="protein sequence ID" value="OLQ14903.1"/>
    <property type="molecule type" value="Genomic_DNA"/>
</dbReference>
<sequence length="329" mass="36936">MSASFPVREAQAAARGIFPRDPTLKDFLRDKPACLVTLRCIWNYARRRTASETRAVLENYVVHGGDQRLTRIAVRTSCNLPVEAEQSVDILEEALAAIDDASNPPPQQVDELERTKKAETLEQMKVMADIKRWLQSEGKDWSTAAQIKVAKAGSSFSFSRSESAAVLENLVANGYLLSESRELPKAGKSTIYLPRISTKKALDAVIPFRPDENLTFMEEYKWSAMRSRMSSESSRALSLGTLTKAYRTKEGTARKRGAPAKKKGTEQEEYEKLAEDLAAVAVREAEFFLEILKLVEKNEMTAAGLVPVQRQYFYPVEGRCRRYLQEKGA</sequence>
<dbReference type="Proteomes" id="UP000186817">
    <property type="component" value="Unassembled WGS sequence"/>
</dbReference>
<keyword evidence="3" id="KW-1185">Reference proteome</keyword>
<proteinExistence type="predicted"/>
<dbReference type="AlphaFoldDB" id="A0A1Q9F5E7"/>
<feature type="region of interest" description="Disordered" evidence="1">
    <location>
        <begin position="248"/>
        <end position="267"/>
    </location>
</feature>
<evidence type="ECO:0000313" key="2">
    <source>
        <dbReference type="EMBL" id="OLQ14903.1"/>
    </source>
</evidence>
<organism evidence="2 3">
    <name type="scientific">Symbiodinium microadriaticum</name>
    <name type="common">Dinoflagellate</name>
    <name type="synonym">Zooxanthella microadriatica</name>
    <dbReference type="NCBI Taxonomy" id="2951"/>
    <lineage>
        <taxon>Eukaryota</taxon>
        <taxon>Sar</taxon>
        <taxon>Alveolata</taxon>
        <taxon>Dinophyceae</taxon>
        <taxon>Suessiales</taxon>
        <taxon>Symbiodiniaceae</taxon>
        <taxon>Symbiodinium</taxon>
    </lineage>
</organism>
<evidence type="ECO:0000256" key="1">
    <source>
        <dbReference type="SAM" id="MobiDB-lite"/>
    </source>
</evidence>
<evidence type="ECO:0000313" key="3">
    <source>
        <dbReference type="Proteomes" id="UP000186817"/>
    </source>
</evidence>